<name>A0A498NXV8_LABRO</name>
<feature type="compositionally biased region" description="Basic and acidic residues" evidence="1">
    <location>
        <begin position="49"/>
        <end position="63"/>
    </location>
</feature>
<feature type="region of interest" description="Disordered" evidence="1">
    <location>
        <begin position="49"/>
        <end position="81"/>
    </location>
</feature>
<proteinExistence type="predicted"/>
<organism evidence="2 3">
    <name type="scientific">Labeo rohita</name>
    <name type="common">Indian major carp</name>
    <name type="synonym">Cyprinus rohita</name>
    <dbReference type="NCBI Taxonomy" id="84645"/>
    <lineage>
        <taxon>Eukaryota</taxon>
        <taxon>Metazoa</taxon>
        <taxon>Chordata</taxon>
        <taxon>Craniata</taxon>
        <taxon>Vertebrata</taxon>
        <taxon>Euteleostomi</taxon>
        <taxon>Actinopterygii</taxon>
        <taxon>Neopterygii</taxon>
        <taxon>Teleostei</taxon>
        <taxon>Ostariophysi</taxon>
        <taxon>Cypriniformes</taxon>
        <taxon>Cyprinidae</taxon>
        <taxon>Labeoninae</taxon>
        <taxon>Labeonini</taxon>
        <taxon>Labeo</taxon>
    </lineage>
</organism>
<reference evidence="2 3" key="1">
    <citation type="submission" date="2018-03" db="EMBL/GenBank/DDBJ databases">
        <title>Draft genome sequence of Rohu Carp (Labeo rohita).</title>
        <authorList>
            <person name="Das P."/>
            <person name="Kushwaha B."/>
            <person name="Joshi C.G."/>
            <person name="Kumar D."/>
            <person name="Nagpure N.S."/>
            <person name="Sahoo L."/>
            <person name="Das S.P."/>
            <person name="Bit A."/>
            <person name="Patnaik S."/>
            <person name="Meher P.K."/>
            <person name="Jayasankar P."/>
            <person name="Koringa P.G."/>
            <person name="Patel N.V."/>
            <person name="Hinsu A.T."/>
            <person name="Kumar R."/>
            <person name="Pandey M."/>
            <person name="Agarwal S."/>
            <person name="Srivastava S."/>
            <person name="Singh M."/>
            <person name="Iquebal M.A."/>
            <person name="Jaiswal S."/>
            <person name="Angadi U.B."/>
            <person name="Kumar N."/>
            <person name="Raza M."/>
            <person name="Shah T.M."/>
            <person name="Rai A."/>
            <person name="Jena J.K."/>
        </authorList>
    </citation>
    <scope>NUCLEOTIDE SEQUENCE [LARGE SCALE GENOMIC DNA]</scope>
    <source>
        <strain evidence="2">DASCIFA01</strain>
        <tissue evidence="2">Testis</tissue>
    </source>
</reference>
<comment type="caution">
    <text evidence="2">The sequence shown here is derived from an EMBL/GenBank/DDBJ whole genome shotgun (WGS) entry which is preliminary data.</text>
</comment>
<evidence type="ECO:0000256" key="1">
    <source>
        <dbReference type="SAM" id="MobiDB-lite"/>
    </source>
</evidence>
<keyword evidence="3" id="KW-1185">Reference proteome</keyword>
<dbReference type="EMBL" id="QBIY01007172">
    <property type="protein sequence ID" value="RXN36735.1"/>
    <property type="molecule type" value="Genomic_DNA"/>
</dbReference>
<sequence length="81" mass="9014">MDHHLTTHTELTKAAQRDALQACYALNLDAKQAAEHRRLFDAAVVGEEDLKKKDDETPKEARCKVPLHQPTNLPTPKKAGS</sequence>
<protein>
    <submittedName>
        <fullName evidence="2">Uncharacterized protein</fullName>
    </submittedName>
</protein>
<dbReference type="AlphaFoldDB" id="A0A498NXV8"/>
<accession>A0A498NXV8</accession>
<gene>
    <name evidence="2" type="ORF">ROHU_002694</name>
</gene>
<evidence type="ECO:0000313" key="2">
    <source>
        <dbReference type="EMBL" id="RXN36735.1"/>
    </source>
</evidence>
<evidence type="ECO:0000313" key="3">
    <source>
        <dbReference type="Proteomes" id="UP000290572"/>
    </source>
</evidence>
<dbReference type="Proteomes" id="UP000290572">
    <property type="component" value="Unassembled WGS sequence"/>
</dbReference>